<evidence type="ECO:0000256" key="1">
    <source>
        <dbReference type="ARBA" id="ARBA00004613"/>
    </source>
</evidence>
<dbReference type="Pfam" id="PF00007">
    <property type="entry name" value="Cys_knot"/>
    <property type="match status" value="1"/>
</dbReference>
<dbReference type="AlphaFoldDB" id="A0A484C5Y7"/>
<dbReference type="EMBL" id="SCKG01000022">
    <property type="protein sequence ID" value="TDG97007.1"/>
    <property type="molecule type" value="Genomic_DNA"/>
</dbReference>
<organism evidence="7 8">
    <name type="scientific">Perca flavescens</name>
    <name type="common">American yellow perch</name>
    <name type="synonym">Morone flavescens</name>
    <dbReference type="NCBI Taxonomy" id="8167"/>
    <lineage>
        <taxon>Eukaryota</taxon>
        <taxon>Metazoa</taxon>
        <taxon>Chordata</taxon>
        <taxon>Craniata</taxon>
        <taxon>Vertebrata</taxon>
        <taxon>Euteleostomi</taxon>
        <taxon>Actinopterygii</taxon>
        <taxon>Neopterygii</taxon>
        <taxon>Teleostei</taxon>
        <taxon>Neoteleostei</taxon>
        <taxon>Acanthomorphata</taxon>
        <taxon>Eupercaria</taxon>
        <taxon>Perciformes</taxon>
        <taxon>Percoidei</taxon>
        <taxon>Percidae</taxon>
        <taxon>Percinae</taxon>
        <taxon>Perca</taxon>
    </lineage>
</organism>
<dbReference type="InterPro" id="IPR006208">
    <property type="entry name" value="Glyco_hormone_CN"/>
</dbReference>
<proteinExistence type="predicted"/>
<dbReference type="GO" id="GO:0005576">
    <property type="term" value="C:extracellular region"/>
    <property type="evidence" value="ECO:0007669"/>
    <property type="project" value="UniProtKB-SubCell"/>
</dbReference>
<reference evidence="7 8" key="1">
    <citation type="submission" date="2019-01" db="EMBL/GenBank/DDBJ databases">
        <title>A chromosome-scale genome assembly of the yellow perch, Perca flavescens.</title>
        <authorList>
            <person name="Feron R."/>
            <person name="Morvezen R."/>
            <person name="Bestin A."/>
            <person name="Haffray P."/>
            <person name="Klopp C."/>
            <person name="Zahm M."/>
            <person name="Cabau C."/>
            <person name="Roques C."/>
            <person name="Donnadieu C."/>
            <person name="Bouchez O."/>
            <person name="Christie M."/>
            <person name="Larson W."/>
            <person name="Guiguen Y."/>
        </authorList>
    </citation>
    <scope>NUCLEOTIDE SEQUENCE [LARGE SCALE GENOMIC DNA]</scope>
    <source>
        <strain evidence="7">YP-PL-M2</strain>
        <tissue evidence="7">Blood</tissue>
    </source>
</reference>
<keyword evidence="8" id="KW-1185">Reference proteome</keyword>
<evidence type="ECO:0000259" key="5">
    <source>
        <dbReference type="PROSITE" id="PS01225"/>
    </source>
</evidence>
<dbReference type="PROSITE" id="PS01225">
    <property type="entry name" value="CTCK_2"/>
    <property type="match status" value="1"/>
</dbReference>
<gene>
    <name evidence="7" type="ORF">EPR50_G00220050</name>
</gene>
<dbReference type="Pfam" id="PF00093">
    <property type="entry name" value="VWC"/>
    <property type="match status" value="1"/>
</dbReference>
<evidence type="ECO:0000256" key="3">
    <source>
        <dbReference type="ARBA" id="ARBA00023157"/>
    </source>
</evidence>
<evidence type="ECO:0000256" key="4">
    <source>
        <dbReference type="PROSITE-ProRule" id="PRU00039"/>
    </source>
</evidence>
<evidence type="ECO:0000256" key="2">
    <source>
        <dbReference type="ARBA" id="ARBA00022525"/>
    </source>
</evidence>
<name>A0A484C5Y7_PERFV</name>
<feature type="domain" description="VWFC" evidence="6">
    <location>
        <begin position="76"/>
        <end position="132"/>
    </location>
</feature>
<dbReference type="InterPro" id="IPR001007">
    <property type="entry name" value="VWF_dom"/>
</dbReference>
<accession>A0A484C5Y7</accession>
<dbReference type="PROSITE" id="PS01208">
    <property type="entry name" value="VWFC_1"/>
    <property type="match status" value="1"/>
</dbReference>
<keyword evidence="2" id="KW-0964">Secreted</keyword>
<dbReference type="SUPFAM" id="SSF57603">
    <property type="entry name" value="FnI-like domain"/>
    <property type="match status" value="1"/>
</dbReference>
<protein>
    <recommendedName>
        <fullName evidence="9">VWFC domain-containing protein</fullName>
    </recommendedName>
</protein>
<dbReference type="InterPro" id="IPR006207">
    <property type="entry name" value="Cys_knot_C"/>
</dbReference>
<evidence type="ECO:0000313" key="8">
    <source>
        <dbReference type="Proteomes" id="UP000295070"/>
    </source>
</evidence>
<comment type="subcellular location">
    <subcellularLocation>
        <location evidence="1">Secreted</location>
    </subcellularLocation>
</comment>
<evidence type="ECO:0008006" key="9">
    <source>
        <dbReference type="Google" id="ProtNLM"/>
    </source>
</evidence>
<dbReference type="STRING" id="8167.A0A484C5Y7"/>
<feature type="domain" description="CTCK" evidence="5">
    <location>
        <begin position="143"/>
        <end position="230"/>
    </location>
</feature>
<evidence type="ECO:0000259" key="6">
    <source>
        <dbReference type="PROSITE" id="PS50184"/>
    </source>
</evidence>
<comment type="caution">
    <text evidence="7">The sequence shown here is derived from an EMBL/GenBank/DDBJ whole genome shotgun (WGS) entry which is preliminary data.</text>
</comment>
<dbReference type="Gene3D" id="2.10.90.10">
    <property type="entry name" value="Cystine-knot cytokines"/>
    <property type="match status" value="1"/>
</dbReference>
<dbReference type="PROSITE" id="PS50184">
    <property type="entry name" value="VWFC_2"/>
    <property type="match status" value="1"/>
</dbReference>
<comment type="caution">
    <text evidence="4">Lacks conserved residue(s) required for the propagation of feature annotation.</text>
</comment>
<dbReference type="InterPro" id="IPR029034">
    <property type="entry name" value="Cystine-knot_cytokine"/>
</dbReference>
<dbReference type="SMART" id="SM00214">
    <property type="entry name" value="VWC"/>
    <property type="match status" value="1"/>
</dbReference>
<dbReference type="Proteomes" id="UP000295070">
    <property type="component" value="Chromosome 22"/>
</dbReference>
<keyword evidence="3" id="KW-1015">Disulfide bond</keyword>
<sequence>MKLIIDLRPRVLWYQRVLTGSSGRGARRRRSRCARGAAKTFIPPLLSTAAAPSRAACVGRGFTATLRGCVSALCPCHDQGILREAGSEWDEGCVTCHCVNGKKLCQLRCSPLNCDEGEVKVEEPGSCCPVCRKQFPDEPVPECRRHVQVKNITKGNCRLDNVEVSFCRGRCLSRTDVILEEPYLQSVCKCCSYRLDPDNPVRFLSLQCESGESEPIVLPVIHSCECASCQGGEE</sequence>
<evidence type="ECO:0000313" key="7">
    <source>
        <dbReference type="EMBL" id="TDG97007.1"/>
    </source>
</evidence>